<evidence type="ECO:0000313" key="4">
    <source>
        <dbReference type="Proteomes" id="UP000245119"/>
    </source>
</evidence>
<evidence type="ECO:0000256" key="1">
    <source>
        <dbReference type="SAM" id="MobiDB-lite"/>
    </source>
</evidence>
<keyword evidence="2" id="KW-0472">Membrane</keyword>
<feature type="region of interest" description="Disordered" evidence="1">
    <location>
        <begin position="45"/>
        <end position="82"/>
    </location>
</feature>
<protein>
    <submittedName>
        <fullName evidence="3">Uncharacterized protein</fullName>
    </submittedName>
</protein>
<comment type="caution">
    <text evidence="3">The sequence shown here is derived from an EMBL/GenBank/DDBJ whole genome shotgun (WGS) entry which is preliminary data.</text>
</comment>
<gene>
    <name evidence="3" type="ORF">C0Q70_03293</name>
</gene>
<proteinExistence type="predicted"/>
<reference evidence="3 4" key="1">
    <citation type="submission" date="2018-04" db="EMBL/GenBank/DDBJ databases">
        <title>The genome of golden apple snail Pomacea canaliculata provides insight into stress tolerance and invasive adaptation.</title>
        <authorList>
            <person name="Liu C."/>
            <person name="Liu B."/>
            <person name="Ren Y."/>
            <person name="Zhang Y."/>
            <person name="Wang H."/>
            <person name="Li S."/>
            <person name="Jiang F."/>
            <person name="Yin L."/>
            <person name="Zhang G."/>
            <person name="Qian W."/>
            <person name="Fan W."/>
        </authorList>
    </citation>
    <scope>NUCLEOTIDE SEQUENCE [LARGE SCALE GENOMIC DNA]</scope>
    <source>
        <strain evidence="3">SZHN2017</strain>
        <tissue evidence="3">Muscle</tissue>
    </source>
</reference>
<keyword evidence="2" id="KW-0812">Transmembrane</keyword>
<organism evidence="3 4">
    <name type="scientific">Pomacea canaliculata</name>
    <name type="common">Golden apple snail</name>
    <dbReference type="NCBI Taxonomy" id="400727"/>
    <lineage>
        <taxon>Eukaryota</taxon>
        <taxon>Metazoa</taxon>
        <taxon>Spiralia</taxon>
        <taxon>Lophotrochozoa</taxon>
        <taxon>Mollusca</taxon>
        <taxon>Gastropoda</taxon>
        <taxon>Caenogastropoda</taxon>
        <taxon>Architaenioglossa</taxon>
        <taxon>Ampullarioidea</taxon>
        <taxon>Ampullariidae</taxon>
        <taxon>Pomacea</taxon>
    </lineage>
</organism>
<evidence type="ECO:0000256" key="2">
    <source>
        <dbReference type="SAM" id="Phobius"/>
    </source>
</evidence>
<feature type="compositionally biased region" description="Low complexity" evidence="1">
    <location>
        <begin position="48"/>
        <end position="61"/>
    </location>
</feature>
<dbReference type="Proteomes" id="UP000245119">
    <property type="component" value="Linkage Group LG2"/>
</dbReference>
<keyword evidence="4" id="KW-1185">Reference proteome</keyword>
<dbReference type="AlphaFoldDB" id="A0A2T7PSB8"/>
<name>A0A2T7PSB8_POMCA</name>
<dbReference type="EMBL" id="PZQS01000002">
    <property type="protein sequence ID" value="PVD36314.1"/>
    <property type="molecule type" value="Genomic_DNA"/>
</dbReference>
<sequence>MTTDTSELTTNVITDSITNSTRTGKSTVAVEVTSVAAFSDVNENNDKATSATRSSASPATAEGQEVTEARVPDPSSTVVGTWSSSASTSLHNIPILNSLEANLTEEIKDSLILPKKQLSAQIRAKTSAPDARPSSVSAGVVAIAIISLVFFCLVVPDLLTLAQFLHGVLKADRRLTTM</sequence>
<feature type="transmembrane region" description="Helical" evidence="2">
    <location>
        <begin position="140"/>
        <end position="165"/>
    </location>
</feature>
<evidence type="ECO:0000313" key="3">
    <source>
        <dbReference type="EMBL" id="PVD36314.1"/>
    </source>
</evidence>
<keyword evidence="2" id="KW-1133">Transmembrane helix</keyword>
<accession>A0A2T7PSB8</accession>